<feature type="region of interest" description="Disordered" evidence="1">
    <location>
        <begin position="105"/>
        <end position="134"/>
    </location>
</feature>
<dbReference type="AlphaFoldDB" id="A0A2V0P2I7"/>
<dbReference type="Proteomes" id="UP000247498">
    <property type="component" value="Unassembled WGS sequence"/>
</dbReference>
<proteinExistence type="predicted"/>
<reference evidence="2 3" key="1">
    <citation type="journal article" date="2018" name="Sci. Rep.">
        <title>Raphidocelis subcapitata (=Pseudokirchneriella subcapitata) provides an insight into genome evolution and environmental adaptations in the Sphaeropleales.</title>
        <authorList>
            <person name="Suzuki S."/>
            <person name="Yamaguchi H."/>
            <person name="Nakajima N."/>
            <person name="Kawachi M."/>
        </authorList>
    </citation>
    <scope>NUCLEOTIDE SEQUENCE [LARGE SCALE GENOMIC DNA]</scope>
    <source>
        <strain evidence="2 3">NIES-35</strain>
    </source>
</reference>
<evidence type="ECO:0000313" key="3">
    <source>
        <dbReference type="Proteomes" id="UP000247498"/>
    </source>
</evidence>
<protein>
    <submittedName>
        <fullName evidence="2">Uncharacterized protein</fullName>
    </submittedName>
</protein>
<sequence length="134" mass="13670">MNQTGGAEEGGQPLCFPTYTPVTPHAPLLFSAASPPPPLPPRRAASRLAARARALGGASAVCKFRLGEPLGEIATRGEAVARARRAPAPAALAFAFACRRARAGLAGRPRSPSPDSCLLRIPSAAAGARPAPSR</sequence>
<comment type="caution">
    <text evidence="2">The sequence shown here is derived from an EMBL/GenBank/DDBJ whole genome shotgun (WGS) entry which is preliminary data.</text>
</comment>
<organism evidence="2 3">
    <name type="scientific">Raphidocelis subcapitata</name>
    <dbReference type="NCBI Taxonomy" id="307507"/>
    <lineage>
        <taxon>Eukaryota</taxon>
        <taxon>Viridiplantae</taxon>
        <taxon>Chlorophyta</taxon>
        <taxon>core chlorophytes</taxon>
        <taxon>Chlorophyceae</taxon>
        <taxon>CS clade</taxon>
        <taxon>Sphaeropleales</taxon>
        <taxon>Selenastraceae</taxon>
        <taxon>Raphidocelis</taxon>
    </lineage>
</organism>
<accession>A0A2V0P2I7</accession>
<name>A0A2V0P2I7_9CHLO</name>
<dbReference type="EMBL" id="BDRX01000047">
    <property type="protein sequence ID" value="GBF94091.1"/>
    <property type="molecule type" value="Genomic_DNA"/>
</dbReference>
<keyword evidence="3" id="KW-1185">Reference proteome</keyword>
<evidence type="ECO:0000256" key="1">
    <source>
        <dbReference type="SAM" id="MobiDB-lite"/>
    </source>
</evidence>
<evidence type="ECO:0000313" key="2">
    <source>
        <dbReference type="EMBL" id="GBF94091.1"/>
    </source>
</evidence>
<dbReference type="InParanoid" id="A0A2V0P2I7"/>
<feature type="compositionally biased region" description="Low complexity" evidence="1">
    <location>
        <begin position="122"/>
        <end position="134"/>
    </location>
</feature>
<gene>
    <name evidence="2" type="ORF">Rsub_07359</name>
</gene>